<keyword evidence="7" id="KW-0902">Two-component regulatory system</keyword>
<evidence type="ECO:0000256" key="10">
    <source>
        <dbReference type="PROSITE-ProRule" id="PRU00169"/>
    </source>
</evidence>
<dbReference type="InterPro" id="IPR002545">
    <property type="entry name" value="CheW-lke_dom"/>
</dbReference>
<dbReference type="Pfam" id="PF01627">
    <property type="entry name" value="Hpt"/>
    <property type="match status" value="1"/>
</dbReference>
<dbReference type="InterPro" id="IPR036061">
    <property type="entry name" value="CheW-like_dom_sf"/>
</dbReference>
<name>A0A916UNW0_9BURK</name>
<evidence type="ECO:0000256" key="1">
    <source>
        <dbReference type="ARBA" id="ARBA00000085"/>
    </source>
</evidence>
<dbReference type="Gene3D" id="3.40.50.2300">
    <property type="match status" value="1"/>
</dbReference>
<dbReference type="SUPFAM" id="SSF55874">
    <property type="entry name" value="ATPase domain of HSP90 chaperone/DNA topoisomerase II/histidine kinase"/>
    <property type="match status" value="1"/>
</dbReference>
<dbReference type="SUPFAM" id="SSF47226">
    <property type="entry name" value="Histidine-containing phosphotransfer domain, HPT domain"/>
    <property type="match status" value="1"/>
</dbReference>
<feature type="domain" description="CheW-like" evidence="14">
    <location>
        <begin position="449"/>
        <end position="584"/>
    </location>
</feature>
<dbReference type="CDD" id="cd17574">
    <property type="entry name" value="REC_OmpR"/>
    <property type="match status" value="1"/>
</dbReference>
<dbReference type="Gene3D" id="2.30.30.40">
    <property type="entry name" value="SH3 Domains"/>
    <property type="match status" value="1"/>
</dbReference>
<evidence type="ECO:0000256" key="5">
    <source>
        <dbReference type="ARBA" id="ARBA00022679"/>
    </source>
</evidence>
<dbReference type="PROSITE" id="PS50110">
    <property type="entry name" value="RESPONSE_REGULATORY"/>
    <property type="match status" value="1"/>
</dbReference>
<comment type="catalytic activity">
    <reaction evidence="1">
        <text>ATP + protein L-histidine = ADP + protein N-phospho-L-histidine.</text>
        <dbReference type="EC" id="2.7.13.3"/>
    </reaction>
</comment>
<dbReference type="SMART" id="SM00448">
    <property type="entry name" value="REC"/>
    <property type="match status" value="1"/>
</dbReference>
<dbReference type="InterPro" id="IPR008207">
    <property type="entry name" value="Sig_transdc_His_kin_Hpt_dom"/>
</dbReference>
<dbReference type="GO" id="GO:0006935">
    <property type="term" value="P:chemotaxis"/>
    <property type="evidence" value="ECO:0007669"/>
    <property type="project" value="InterPro"/>
</dbReference>
<dbReference type="Gene3D" id="1.20.120.160">
    <property type="entry name" value="HPT domain"/>
    <property type="match status" value="1"/>
</dbReference>
<feature type="modified residue" description="Phosphohistidine" evidence="9">
    <location>
        <position position="47"/>
    </location>
</feature>
<dbReference type="InterPro" id="IPR036890">
    <property type="entry name" value="HATPase_C_sf"/>
</dbReference>
<evidence type="ECO:0000313" key="16">
    <source>
        <dbReference type="EMBL" id="GGC79422.1"/>
    </source>
</evidence>
<dbReference type="PROSITE" id="PS50894">
    <property type="entry name" value="HPT"/>
    <property type="match status" value="1"/>
</dbReference>
<dbReference type="Gene3D" id="3.30.565.10">
    <property type="entry name" value="Histidine kinase-like ATPase, C-terminal domain"/>
    <property type="match status" value="1"/>
</dbReference>
<evidence type="ECO:0000256" key="3">
    <source>
        <dbReference type="ARBA" id="ARBA00021495"/>
    </source>
</evidence>
<evidence type="ECO:0000259" key="14">
    <source>
        <dbReference type="PROSITE" id="PS50851"/>
    </source>
</evidence>
<dbReference type="FunFam" id="3.30.565.10:FF:000016">
    <property type="entry name" value="Chemotaxis protein CheA, putative"/>
    <property type="match status" value="1"/>
</dbReference>
<feature type="domain" description="Histidine kinase" evidence="12">
    <location>
        <begin position="302"/>
        <end position="447"/>
    </location>
</feature>
<dbReference type="PROSITE" id="PS50109">
    <property type="entry name" value="HIS_KIN"/>
    <property type="match status" value="1"/>
</dbReference>
<evidence type="ECO:0000259" key="12">
    <source>
        <dbReference type="PROSITE" id="PS50109"/>
    </source>
</evidence>
<keyword evidence="4 10" id="KW-0597">Phosphoprotein</keyword>
<feature type="compositionally biased region" description="Low complexity" evidence="11">
    <location>
        <begin position="115"/>
        <end position="131"/>
    </location>
</feature>
<dbReference type="EC" id="2.7.13.3" evidence="2"/>
<feature type="region of interest" description="Disordered" evidence="11">
    <location>
        <begin position="110"/>
        <end position="143"/>
    </location>
</feature>
<evidence type="ECO:0000256" key="11">
    <source>
        <dbReference type="SAM" id="MobiDB-lite"/>
    </source>
</evidence>
<feature type="domain" description="Response regulatory" evidence="13">
    <location>
        <begin position="598"/>
        <end position="714"/>
    </location>
</feature>
<reference evidence="16" key="2">
    <citation type="submission" date="2020-09" db="EMBL/GenBank/DDBJ databases">
        <authorList>
            <person name="Sun Q."/>
            <person name="Zhou Y."/>
        </authorList>
    </citation>
    <scope>NUCLEOTIDE SEQUENCE</scope>
    <source>
        <strain evidence="16">CGMCC 1.10998</strain>
    </source>
</reference>
<evidence type="ECO:0000256" key="7">
    <source>
        <dbReference type="ARBA" id="ARBA00023012"/>
    </source>
</evidence>
<keyword evidence="17" id="KW-1185">Reference proteome</keyword>
<keyword evidence="5" id="KW-0808">Transferase</keyword>
<proteinExistence type="predicted"/>
<accession>A0A916UNW0</accession>
<dbReference type="InterPro" id="IPR004358">
    <property type="entry name" value="Sig_transdc_His_kin-like_C"/>
</dbReference>
<evidence type="ECO:0000256" key="9">
    <source>
        <dbReference type="PROSITE-ProRule" id="PRU00110"/>
    </source>
</evidence>
<organism evidence="16 17">
    <name type="scientific">Undibacterium terreum</name>
    <dbReference type="NCBI Taxonomy" id="1224302"/>
    <lineage>
        <taxon>Bacteria</taxon>
        <taxon>Pseudomonadati</taxon>
        <taxon>Pseudomonadota</taxon>
        <taxon>Betaproteobacteria</taxon>
        <taxon>Burkholderiales</taxon>
        <taxon>Oxalobacteraceae</taxon>
        <taxon>Undibacterium</taxon>
    </lineage>
</organism>
<gene>
    <name evidence="16" type="ORF">GCM10011396_28320</name>
</gene>
<dbReference type="AlphaFoldDB" id="A0A916UNW0"/>
<dbReference type="InterPro" id="IPR001789">
    <property type="entry name" value="Sig_transdc_resp-reg_receiver"/>
</dbReference>
<evidence type="ECO:0000259" key="15">
    <source>
        <dbReference type="PROSITE" id="PS50894"/>
    </source>
</evidence>
<dbReference type="PANTHER" id="PTHR43395">
    <property type="entry name" value="SENSOR HISTIDINE KINASE CHEA"/>
    <property type="match status" value="1"/>
</dbReference>
<evidence type="ECO:0000256" key="2">
    <source>
        <dbReference type="ARBA" id="ARBA00012438"/>
    </source>
</evidence>
<evidence type="ECO:0000256" key="4">
    <source>
        <dbReference type="ARBA" id="ARBA00022553"/>
    </source>
</evidence>
<sequence length="717" mass="76671">MMIMTKDPYRYFRIEARELLDQLSAGVLDLEKSGTTEKVLLLFRLAHTLKGAAHVVRQAEIANLAHAMEDALSPYRQDGTTIPRAIFDGLLAGLDRISVLLNMLQPAEENTSRSTQDALQQTGSQQLQDQALDGKPGSAASTTATRIARTDVSVIDALLEGIAEVSGELSNMKRLNASVSHIRELFFSFTAQLAVQNRKEQGHQASPAALAKVAGLAEGLRTLIVSAERNIAASTESMERELRQVHDTAERLRLIPVASIFPTLERSTRDAANSLAKKVVLDAGGGDIRLDGQVLDVIQSALVQIIRNAVAHGIENPAERKAAGKPVAGKILLEVTRRGNLLSFVCSDDGRGIDADAVRRAIVRKELAAGTMNEKMEREIEALSTPDLLAILMKGGISTAKTVTELAGRGVGLDLVRSLMQQADGEILTSTVAGKGTRMEMLVPVSLASLQALIVESAGQSLAIPLDAVSGTLRVAAKDIVRAEQGRLILYQEVLIPLITLSLAERRHSTRATAPAILSVVVIRTAAGLTAVAVDKLCGTESIVLRPLPTLAPASAMVSASFLDHQGNPQLVLNPDMLVSGMNAAAAHAGNFPAPLLPILVIDDSLTTRMLESSILEAAGFDVALAASAEEGLEMARNNRYALFLVDLEMPGMNGFQFITQVRADAILHAIPCILVTSRDAEEDKLQAKQAGADAYIVKGEFNQVEFLQKIKQLVQG</sequence>
<keyword evidence="6 16" id="KW-0418">Kinase</keyword>
<dbReference type="SMART" id="SM00387">
    <property type="entry name" value="HATPase_c"/>
    <property type="match status" value="1"/>
</dbReference>
<dbReference type="PRINTS" id="PR00344">
    <property type="entry name" value="BCTRLSENSOR"/>
</dbReference>
<dbReference type="PROSITE" id="PS50851">
    <property type="entry name" value="CHEW"/>
    <property type="match status" value="1"/>
</dbReference>
<dbReference type="InterPro" id="IPR036641">
    <property type="entry name" value="HPT_dom_sf"/>
</dbReference>
<evidence type="ECO:0000256" key="8">
    <source>
        <dbReference type="ARBA" id="ARBA00035100"/>
    </source>
</evidence>
<evidence type="ECO:0000256" key="6">
    <source>
        <dbReference type="ARBA" id="ARBA00022777"/>
    </source>
</evidence>
<dbReference type="InterPro" id="IPR011006">
    <property type="entry name" value="CheY-like_superfamily"/>
</dbReference>
<dbReference type="GO" id="GO:0000155">
    <property type="term" value="F:phosphorelay sensor kinase activity"/>
    <property type="evidence" value="ECO:0007669"/>
    <property type="project" value="UniProtKB-ARBA"/>
</dbReference>
<dbReference type="InterPro" id="IPR005467">
    <property type="entry name" value="His_kinase_dom"/>
</dbReference>
<evidence type="ECO:0000259" key="13">
    <source>
        <dbReference type="PROSITE" id="PS50110"/>
    </source>
</evidence>
<dbReference type="Pfam" id="PF02518">
    <property type="entry name" value="HATPase_c"/>
    <property type="match status" value="1"/>
</dbReference>
<feature type="domain" description="HPt" evidence="15">
    <location>
        <begin position="1"/>
        <end position="104"/>
    </location>
</feature>
<dbReference type="SUPFAM" id="SSF52172">
    <property type="entry name" value="CheY-like"/>
    <property type="match status" value="1"/>
</dbReference>
<protein>
    <recommendedName>
        <fullName evidence="3">Chemotaxis protein CheA</fullName>
        <ecNumber evidence="2">2.7.13.3</ecNumber>
    </recommendedName>
</protein>
<feature type="modified residue" description="4-aspartylphosphate" evidence="10">
    <location>
        <position position="647"/>
    </location>
</feature>
<dbReference type="PANTHER" id="PTHR43395:SF1">
    <property type="entry name" value="CHEMOTAXIS PROTEIN CHEA"/>
    <property type="match status" value="1"/>
</dbReference>
<reference evidence="16" key="1">
    <citation type="journal article" date="2014" name="Int. J. Syst. Evol. Microbiol.">
        <title>Complete genome sequence of Corynebacterium casei LMG S-19264T (=DSM 44701T), isolated from a smear-ripened cheese.</title>
        <authorList>
            <consortium name="US DOE Joint Genome Institute (JGI-PGF)"/>
            <person name="Walter F."/>
            <person name="Albersmeier A."/>
            <person name="Kalinowski J."/>
            <person name="Ruckert C."/>
        </authorList>
    </citation>
    <scope>NUCLEOTIDE SEQUENCE</scope>
    <source>
        <strain evidence="16">CGMCC 1.10998</strain>
    </source>
</reference>
<comment type="caution">
    <text evidence="16">The sequence shown here is derived from an EMBL/GenBank/DDBJ whole genome shotgun (WGS) entry which is preliminary data.</text>
</comment>
<comment type="function">
    <text evidence="8">Involved in the transmission of sensory signals from the chemoreceptors to the flagellar motors. CheA is autophosphorylated; it can transfer its phosphate group to either CheB or CheY.</text>
</comment>
<dbReference type="CDD" id="cd00088">
    <property type="entry name" value="HPT"/>
    <property type="match status" value="1"/>
</dbReference>
<dbReference type="Pfam" id="PF00072">
    <property type="entry name" value="Response_reg"/>
    <property type="match status" value="1"/>
</dbReference>
<dbReference type="SUPFAM" id="SSF50341">
    <property type="entry name" value="CheW-like"/>
    <property type="match status" value="1"/>
</dbReference>
<dbReference type="Pfam" id="PF01584">
    <property type="entry name" value="CheW"/>
    <property type="match status" value="1"/>
</dbReference>
<dbReference type="SMART" id="SM00073">
    <property type="entry name" value="HPT"/>
    <property type="match status" value="1"/>
</dbReference>
<dbReference type="Proteomes" id="UP000637423">
    <property type="component" value="Unassembled WGS sequence"/>
</dbReference>
<dbReference type="InterPro" id="IPR003594">
    <property type="entry name" value="HATPase_dom"/>
</dbReference>
<dbReference type="InterPro" id="IPR051315">
    <property type="entry name" value="Bact_Chemotaxis_CheA"/>
</dbReference>
<dbReference type="EMBL" id="BMED01000002">
    <property type="protein sequence ID" value="GGC79422.1"/>
    <property type="molecule type" value="Genomic_DNA"/>
</dbReference>
<dbReference type="SMART" id="SM00260">
    <property type="entry name" value="CheW"/>
    <property type="match status" value="1"/>
</dbReference>
<evidence type="ECO:0000313" key="17">
    <source>
        <dbReference type="Proteomes" id="UP000637423"/>
    </source>
</evidence>